<dbReference type="Gene3D" id="3.40.50.720">
    <property type="entry name" value="NAD(P)-binding Rossmann-like Domain"/>
    <property type="match status" value="1"/>
</dbReference>
<reference evidence="2 3" key="1">
    <citation type="submission" date="2016-10" db="EMBL/GenBank/DDBJ databases">
        <authorList>
            <person name="de Groot N.N."/>
        </authorList>
    </citation>
    <scope>NUCLEOTIDE SEQUENCE [LARGE SCALE GENOMIC DNA]</scope>
    <source>
        <strain evidence="2 3">DSM 2179</strain>
    </source>
</reference>
<evidence type="ECO:0000259" key="1">
    <source>
        <dbReference type="Pfam" id="PF05368"/>
    </source>
</evidence>
<gene>
    <name evidence="2" type="ORF">SAMN05660742_12084</name>
</gene>
<dbReference type="AlphaFoldDB" id="A0A1H7CDH0"/>
<dbReference type="EMBL" id="FNZK01000020">
    <property type="protein sequence ID" value="SEJ86627.1"/>
    <property type="molecule type" value="Genomic_DNA"/>
</dbReference>
<evidence type="ECO:0000313" key="2">
    <source>
        <dbReference type="EMBL" id="SEJ86627.1"/>
    </source>
</evidence>
<dbReference type="SUPFAM" id="SSF51735">
    <property type="entry name" value="NAD(P)-binding Rossmann-fold domains"/>
    <property type="match status" value="1"/>
</dbReference>
<feature type="domain" description="NmrA-like" evidence="1">
    <location>
        <begin position="41"/>
        <end position="253"/>
    </location>
</feature>
<dbReference type="PANTHER" id="PTHR47129">
    <property type="entry name" value="QUINONE OXIDOREDUCTASE 2"/>
    <property type="match status" value="1"/>
</dbReference>
<dbReference type="Gene3D" id="3.90.25.10">
    <property type="entry name" value="UDP-galactose 4-epimerase, domain 1"/>
    <property type="match status" value="1"/>
</dbReference>
<organism evidence="2 3">
    <name type="scientific">Propionispira arboris</name>
    <dbReference type="NCBI Taxonomy" id="84035"/>
    <lineage>
        <taxon>Bacteria</taxon>
        <taxon>Bacillati</taxon>
        <taxon>Bacillota</taxon>
        <taxon>Negativicutes</taxon>
        <taxon>Selenomonadales</taxon>
        <taxon>Selenomonadaceae</taxon>
        <taxon>Propionispira</taxon>
    </lineage>
</organism>
<evidence type="ECO:0000313" key="3">
    <source>
        <dbReference type="Proteomes" id="UP000199662"/>
    </source>
</evidence>
<name>A0A1H7CDH0_9FIRM</name>
<accession>A0A1H7CDH0</accession>
<dbReference type="Pfam" id="PF05368">
    <property type="entry name" value="NmrA"/>
    <property type="match status" value="1"/>
</dbReference>
<dbReference type="InterPro" id="IPR052718">
    <property type="entry name" value="NmrA-type_oxidoreductase"/>
</dbReference>
<sequence length="324" mass="36162">MKYIVTGCDGKLGGRVAGNMLEHISPKELIFTCPFLNRLNPEKKTNWESLGVTVSQANYDNVEEMAKAFEGGDRLYIVSAVTIGEIRIQQHKNVVDAAIKAGIKHITYTSFLGASNPAYEHVYVTPDHTATEKYIREKHEETGISYNFMQDNLYMENYLTTSVMLALMSENKWYTTAGEGKATFVPKDDVARLATALLLGKGKDNKTYLACGGESISQRDIVTLISELSGKHIEYCPVSHAEFFEYLDSVHIPRTATGDYSQSPVPWCGNDMVTNEASIAEGLMDVSSNAIELLTGQKPKTVREIAQNYSYIWEKNITNWKDIV</sequence>
<keyword evidence="3" id="KW-1185">Reference proteome</keyword>
<protein>
    <submittedName>
        <fullName evidence="2">NAD(P)H dehydrogenase (Quinone)</fullName>
    </submittedName>
</protein>
<dbReference type="Proteomes" id="UP000199662">
    <property type="component" value="Unassembled WGS sequence"/>
</dbReference>
<dbReference type="RefSeq" id="WP_091834453.1">
    <property type="nucleotide sequence ID" value="NZ_FNZK01000020.1"/>
</dbReference>
<proteinExistence type="predicted"/>
<dbReference type="InterPro" id="IPR008030">
    <property type="entry name" value="NmrA-like"/>
</dbReference>
<dbReference type="InterPro" id="IPR036291">
    <property type="entry name" value="NAD(P)-bd_dom_sf"/>
</dbReference>
<dbReference type="PANTHER" id="PTHR47129:SF1">
    <property type="entry name" value="NMRA-LIKE DOMAIN-CONTAINING PROTEIN"/>
    <property type="match status" value="1"/>
</dbReference>
<dbReference type="STRING" id="84035.SAMN05660742_12084"/>